<evidence type="ECO:0000256" key="1">
    <source>
        <dbReference type="ARBA" id="ARBA00022679"/>
    </source>
</evidence>
<evidence type="ECO:0000259" key="3">
    <source>
        <dbReference type="PROSITE" id="PS51186"/>
    </source>
</evidence>
<organism evidence="4 5">
    <name type="scientific">Undibacterium flavidum</name>
    <dbReference type="NCBI Taxonomy" id="2762297"/>
    <lineage>
        <taxon>Bacteria</taxon>
        <taxon>Pseudomonadati</taxon>
        <taxon>Pseudomonadota</taxon>
        <taxon>Betaproteobacteria</taxon>
        <taxon>Burkholderiales</taxon>
        <taxon>Oxalobacteraceae</taxon>
        <taxon>Undibacterium</taxon>
    </lineage>
</organism>
<sequence>MTQQLDNIFWYSLSGAQACFAAGKGNARRYAKGFSPILGFADAQNPDFSLLENDCEPDEHFYVGGWTGTVPNGWHVTAESSMYRMVWDGVMPAEDDTFQARRLLPADAEQAVALARLANPGPFGLRTIELGEYLACFVVENSGEHSGNLSGNHASERLIAMAGERSFAPPYREVSGVCTHPDFQGQGLAKRLMHKIIRRQLLANEIPFLHVMSSNTAAHELYLRMGFRDYCETPVRVVSRVHSNSVATQ</sequence>
<feature type="domain" description="N-acetyltransferase" evidence="3">
    <location>
        <begin position="98"/>
        <end position="247"/>
    </location>
</feature>
<dbReference type="EMBL" id="JACOGA010000003">
    <property type="protein sequence ID" value="MBC3872696.1"/>
    <property type="molecule type" value="Genomic_DNA"/>
</dbReference>
<dbReference type="Gene3D" id="3.40.630.30">
    <property type="match status" value="1"/>
</dbReference>
<dbReference type="PROSITE" id="PS51186">
    <property type="entry name" value="GNAT"/>
    <property type="match status" value="1"/>
</dbReference>
<reference evidence="4 5" key="1">
    <citation type="submission" date="2020-08" db="EMBL/GenBank/DDBJ databases">
        <title>Novel species isolated from subtropical streams in China.</title>
        <authorList>
            <person name="Lu H."/>
        </authorList>
    </citation>
    <scope>NUCLEOTIDE SEQUENCE [LARGE SCALE GENOMIC DNA]</scope>
    <source>
        <strain evidence="4 5">LX15W</strain>
    </source>
</reference>
<dbReference type="InterPro" id="IPR050680">
    <property type="entry name" value="YpeA/RimI_acetyltransf"/>
</dbReference>
<evidence type="ECO:0000256" key="2">
    <source>
        <dbReference type="ARBA" id="ARBA00023315"/>
    </source>
</evidence>
<comment type="caution">
    <text evidence="4">The sequence shown here is derived from an EMBL/GenBank/DDBJ whole genome shotgun (WGS) entry which is preliminary data.</text>
</comment>
<proteinExistence type="predicted"/>
<dbReference type="PANTHER" id="PTHR43420">
    <property type="entry name" value="ACETYLTRANSFERASE"/>
    <property type="match status" value="1"/>
</dbReference>
<keyword evidence="2" id="KW-0012">Acyltransferase</keyword>
<protein>
    <submittedName>
        <fullName evidence="4">GNAT family N-acetyltransferase</fullName>
    </submittedName>
</protein>
<dbReference type="CDD" id="cd04301">
    <property type="entry name" value="NAT_SF"/>
    <property type="match status" value="1"/>
</dbReference>
<evidence type="ECO:0000313" key="5">
    <source>
        <dbReference type="Proteomes" id="UP000624279"/>
    </source>
</evidence>
<dbReference type="Pfam" id="PF00583">
    <property type="entry name" value="Acetyltransf_1"/>
    <property type="match status" value="1"/>
</dbReference>
<dbReference type="RefSeq" id="WP_186940704.1">
    <property type="nucleotide sequence ID" value="NZ_JACOGA010000003.1"/>
</dbReference>
<dbReference type="SUPFAM" id="SSF55729">
    <property type="entry name" value="Acyl-CoA N-acyltransferases (Nat)"/>
    <property type="match status" value="1"/>
</dbReference>
<accession>A0ABR6Y7U9</accession>
<name>A0ABR6Y7U9_9BURK</name>
<dbReference type="InterPro" id="IPR000182">
    <property type="entry name" value="GNAT_dom"/>
</dbReference>
<dbReference type="PANTHER" id="PTHR43420:SF12">
    <property type="entry name" value="N-ACETYLTRANSFERASE DOMAIN-CONTAINING PROTEIN"/>
    <property type="match status" value="1"/>
</dbReference>
<dbReference type="InterPro" id="IPR016181">
    <property type="entry name" value="Acyl_CoA_acyltransferase"/>
</dbReference>
<keyword evidence="5" id="KW-1185">Reference proteome</keyword>
<gene>
    <name evidence="4" type="ORF">H8K55_03780</name>
</gene>
<evidence type="ECO:0000313" key="4">
    <source>
        <dbReference type="EMBL" id="MBC3872696.1"/>
    </source>
</evidence>
<dbReference type="Proteomes" id="UP000624279">
    <property type="component" value="Unassembled WGS sequence"/>
</dbReference>
<keyword evidence="1" id="KW-0808">Transferase</keyword>